<organism evidence="1 2">
    <name type="scientific">Algoriphagus confluentis</name>
    <dbReference type="NCBI Taxonomy" id="1697556"/>
    <lineage>
        <taxon>Bacteria</taxon>
        <taxon>Pseudomonadati</taxon>
        <taxon>Bacteroidota</taxon>
        <taxon>Cytophagia</taxon>
        <taxon>Cytophagales</taxon>
        <taxon>Cyclobacteriaceae</taxon>
        <taxon>Algoriphagus</taxon>
    </lineage>
</organism>
<reference evidence="1 2" key="1">
    <citation type="submission" date="2023-08" db="EMBL/GenBank/DDBJ databases">
        <title>Draft genome sequence of Algoriphagus confluentis.</title>
        <authorList>
            <person name="Takatani N."/>
            <person name="Hosokawa M."/>
            <person name="Sawabe T."/>
        </authorList>
    </citation>
    <scope>NUCLEOTIDE SEQUENCE [LARGE SCALE GENOMIC DNA]</scope>
    <source>
        <strain evidence="1 2">NBRC 111222</strain>
    </source>
</reference>
<comment type="caution">
    <text evidence="1">The sequence shown here is derived from an EMBL/GenBank/DDBJ whole genome shotgun (WGS) entry which is preliminary data.</text>
</comment>
<name>A0ABQ6PN15_9BACT</name>
<accession>A0ABQ6PN15</accession>
<dbReference type="RefSeq" id="WP_338223779.1">
    <property type="nucleotide sequence ID" value="NZ_BTPD01000005.1"/>
</dbReference>
<proteinExistence type="predicted"/>
<protein>
    <submittedName>
        <fullName evidence="1">Uncharacterized protein</fullName>
    </submittedName>
</protein>
<dbReference type="EMBL" id="BTPD01000005">
    <property type="protein sequence ID" value="GMQ29041.1"/>
    <property type="molecule type" value="Genomic_DNA"/>
</dbReference>
<sequence>MKKPVFFALFLFACNVIPPEPSDFTVEEVSVVGGPVLSVQDSVGLLLRVRGLPPTNAWKMVWEVNGQDVFTQDVSGKPGTFSFTKKYRGTQTGEYLFKGCIQSKTRRICDETTFFLQ</sequence>
<dbReference type="Proteomes" id="UP001338309">
    <property type="component" value="Unassembled WGS sequence"/>
</dbReference>
<evidence type="ECO:0000313" key="1">
    <source>
        <dbReference type="EMBL" id="GMQ29041.1"/>
    </source>
</evidence>
<gene>
    <name evidence="1" type="ORF">Aconfl_16840</name>
</gene>
<keyword evidence="2" id="KW-1185">Reference proteome</keyword>
<evidence type="ECO:0000313" key="2">
    <source>
        <dbReference type="Proteomes" id="UP001338309"/>
    </source>
</evidence>